<dbReference type="CDD" id="cd22318">
    <property type="entry name" value="DNA2_N-like"/>
    <property type="match status" value="1"/>
</dbReference>
<protein>
    <recommendedName>
        <fullName evidence="5">DNA replication ATP-dependent helicase/nuclease DNA2</fullName>
        <ecNumber evidence="4">3.6.4.12</ecNumber>
    </recommendedName>
</protein>
<evidence type="ECO:0000256" key="4">
    <source>
        <dbReference type="ARBA" id="ARBA00012551"/>
    </source>
</evidence>
<dbReference type="GO" id="GO:0046872">
    <property type="term" value="F:metal ion binding"/>
    <property type="evidence" value="ECO:0007669"/>
    <property type="project" value="UniProtKB-KW"/>
</dbReference>
<evidence type="ECO:0000256" key="6">
    <source>
        <dbReference type="ARBA" id="ARBA00022485"/>
    </source>
</evidence>
<dbReference type="Proteomes" id="UP000076871">
    <property type="component" value="Unassembled WGS sequence"/>
</dbReference>
<comment type="similarity">
    <text evidence="3">Belongs to the DNA2/NAM7 helicase family.</text>
</comment>
<name>A0A165B1W3_9APHY</name>
<evidence type="ECO:0000259" key="24">
    <source>
        <dbReference type="Pfam" id="PF08696"/>
    </source>
</evidence>
<evidence type="ECO:0000256" key="20">
    <source>
        <dbReference type="ARBA" id="ARBA00023242"/>
    </source>
</evidence>
<evidence type="ECO:0000256" key="16">
    <source>
        <dbReference type="ARBA" id="ARBA00023004"/>
    </source>
</evidence>
<feature type="compositionally biased region" description="Polar residues" evidence="23">
    <location>
        <begin position="64"/>
        <end position="75"/>
    </location>
</feature>
<dbReference type="GO" id="GO:0005634">
    <property type="term" value="C:nucleus"/>
    <property type="evidence" value="ECO:0007669"/>
    <property type="project" value="UniProtKB-SubCell"/>
</dbReference>
<dbReference type="Pfam" id="PF08696">
    <property type="entry name" value="Dna2"/>
    <property type="match status" value="1"/>
</dbReference>
<feature type="domain" description="DNA replication factor Dna2 N-terminal" evidence="24">
    <location>
        <begin position="160"/>
        <end position="368"/>
    </location>
</feature>
<dbReference type="AlphaFoldDB" id="A0A165B1W3"/>
<dbReference type="Gene3D" id="3.90.320.10">
    <property type="match status" value="1"/>
</dbReference>
<feature type="domain" description="DNA2/NAM7 helicase helicase" evidence="25">
    <location>
        <begin position="756"/>
        <end position="854"/>
    </location>
</feature>
<dbReference type="EC" id="3.6.4.12" evidence="4"/>
<evidence type="ECO:0000256" key="15">
    <source>
        <dbReference type="ARBA" id="ARBA00022840"/>
    </source>
</evidence>
<dbReference type="InterPro" id="IPR014808">
    <property type="entry name" value="DNA_replication_fac_Dna2_N"/>
</dbReference>
<evidence type="ECO:0000256" key="18">
    <source>
        <dbReference type="ARBA" id="ARBA00023125"/>
    </source>
</evidence>
<keyword evidence="8" id="KW-0540">Nuclease</keyword>
<evidence type="ECO:0000313" key="28">
    <source>
        <dbReference type="Proteomes" id="UP000076871"/>
    </source>
</evidence>
<keyword evidence="16" id="KW-0408">Iron</keyword>
<evidence type="ECO:0000256" key="2">
    <source>
        <dbReference type="ARBA" id="ARBA00004123"/>
    </source>
</evidence>
<dbReference type="Gene3D" id="3.40.50.300">
    <property type="entry name" value="P-loop containing nucleotide triphosphate hydrolases"/>
    <property type="match status" value="2"/>
</dbReference>
<dbReference type="GO" id="GO:0005524">
    <property type="term" value="F:ATP binding"/>
    <property type="evidence" value="ECO:0007669"/>
    <property type="project" value="UniProtKB-KW"/>
</dbReference>
<evidence type="ECO:0000256" key="10">
    <source>
        <dbReference type="ARBA" id="ARBA00022741"/>
    </source>
</evidence>
<evidence type="ECO:0000256" key="21">
    <source>
        <dbReference type="ARBA" id="ARBA00023268"/>
    </source>
</evidence>
<evidence type="ECO:0000256" key="8">
    <source>
        <dbReference type="ARBA" id="ARBA00022722"/>
    </source>
</evidence>
<keyword evidence="21" id="KW-0511">Multifunctional enzyme</keyword>
<keyword evidence="28" id="KW-1185">Reference proteome</keyword>
<evidence type="ECO:0000256" key="22">
    <source>
        <dbReference type="ARBA" id="ARBA00047995"/>
    </source>
</evidence>
<keyword evidence="7" id="KW-0235">DNA replication</keyword>
<dbReference type="FunFam" id="3.40.50.300:FF:000789">
    <property type="entry name" value="DNA replication ATP-dependent helicase/nuclease DNA2"/>
    <property type="match status" value="1"/>
</dbReference>
<comment type="catalytic activity">
    <reaction evidence="22">
        <text>ATP + H2O = ADP + phosphate + H(+)</text>
        <dbReference type="Rhea" id="RHEA:13065"/>
        <dbReference type="ChEBI" id="CHEBI:15377"/>
        <dbReference type="ChEBI" id="CHEBI:15378"/>
        <dbReference type="ChEBI" id="CHEBI:30616"/>
        <dbReference type="ChEBI" id="CHEBI:43474"/>
        <dbReference type="ChEBI" id="CHEBI:456216"/>
        <dbReference type="EC" id="3.6.4.12"/>
    </reaction>
</comment>
<dbReference type="FunCoup" id="A0A165B1W3">
    <property type="interactions" value="386"/>
</dbReference>
<proteinExistence type="inferred from homology"/>
<dbReference type="PANTHER" id="PTHR43788:SF8">
    <property type="entry name" value="DNA-BINDING PROTEIN SMUBP-2"/>
    <property type="match status" value="1"/>
</dbReference>
<evidence type="ECO:0000256" key="9">
    <source>
        <dbReference type="ARBA" id="ARBA00022723"/>
    </source>
</evidence>
<keyword evidence="11" id="KW-0255">Endonuclease</keyword>
<keyword evidence="14" id="KW-0347">Helicase</keyword>
<dbReference type="RefSeq" id="XP_040757815.1">
    <property type="nucleotide sequence ID" value="XM_040905279.1"/>
</dbReference>
<dbReference type="GO" id="GO:0006281">
    <property type="term" value="P:DNA repair"/>
    <property type="evidence" value="ECO:0007669"/>
    <property type="project" value="UniProtKB-KW"/>
</dbReference>
<dbReference type="CDD" id="cd18808">
    <property type="entry name" value="SF1_C_Upf1"/>
    <property type="match status" value="1"/>
</dbReference>
<evidence type="ECO:0000259" key="26">
    <source>
        <dbReference type="Pfam" id="PF13087"/>
    </source>
</evidence>
<evidence type="ECO:0000256" key="19">
    <source>
        <dbReference type="ARBA" id="ARBA00023204"/>
    </source>
</evidence>
<evidence type="ECO:0000256" key="11">
    <source>
        <dbReference type="ARBA" id="ARBA00022759"/>
    </source>
</evidence>
<reference evidence="27 28" key="1">
    <citation type="journal article" date="2016" name="Mol. Biol. Evol.">
        <title>Comparative Genomics of Early-Diverging Mushroom-Forming Fungi Provides Insights into the Origins of Lignocellulose Decay Capabilities.</title>
        <authorList>
            <person name="Nagy L.G."/>
            <person name="Riley R."/>
            <person name="Tritt A."/>
            <person name="Adam C."/>
            <person name="Daum C."/>
            <person name="Floudas D."/>
            <person name="Sun H."/>
            <person name="Yadav J.S."/>
            <person name="Pangilinan J."/>
            <person name="Larsson K.H."/>
            <person name="Matsuura K."/>
            <person name="Barry K."/>
            <person name="Labutti K."/>
            <person name="Kuo R."/>
            <person name="Ohm R.A."/>
            <person name="Bhattacharya S.S."/>
            <person name="Shirouzu T."/>
            <person name="Yoshinaga Y."/>
            <person name="Martin F.M."/>
            <person name="Grigoriev I.V."/>
            <person name="Hibbett D.S."/>
        </authorList>
    </citation>
    <scope>NUCLEOTIDE SEQUENCE [LARGE SCALE GENOMIC DNA]</scope>
    <source>
        <strain evidence="27 28">93-53</strain>
    </source>
</reference>
<comment type="cofactor">
    <cofactor evidence="1">
        <name>[4Fe-4S] cluster</name>
        <dbReference type="ChEBI" id="CHEBI:49883"/>
    </cofactor>
</comment>
<comment type="subcellular location">
    <subcellularLocation>
        <location evidence="2">Nucleus</location>
    </subcellularLocation>
</comment>
<feature type="region of interest" description="Disordered" evidence="23">
    <location>
        <begin position="1138"/>
        <end position="1186"/>
    </location>
</feature>
<dbReference type="GO" id="GO:0016887">
    <property type="term" value="F:ATP hydrolysis activity"/>
    <property type="evidence" value="ECO:0007669"/>
    <property type="project" value="RHEA"/>
</dbReference>
<dbReference type="OrthoDB" id="6513042at2759"/>
<keyword evidence="20" id="KW-0539">Nucleus</keyword>
<evidence type="ECO:0000259" key="25">
    <source>
        <dbReference type="Pfam" id="PF13086"/>
    </source>
</evidence>
<evidence type="ECO:0000256" key="1">
    <source>
        <dbReference type="ARBA" id="ARBA00001966"/>
    </source>
</evidence>
<evidence type="ECO:0000256" key="23">
    <source>
        <dbReference type="SAM" id="MobiDB-lite"/>
    </source>
</evidence>
<dbReference type="GO" id="GO:0003677">
    <property type="term" value="F:DNA binding"/>
    <property type="evidence" value="ECO:0007669"/>
    <property type="project" value="UniProtKB-KW"/>
</dbReference>
<dbReference type="GO" id="GO:0006260">
    <property type="term" value="P:DNA replication"/>
    <property type="evidence" value="ECO:0007669"/>
    <property type="project" value="UniProtKB-KW"/>
</dbReference>
<evidence type="ECO:0000256" key="12">
    <source>
        <dbReference type="ARBA" id="ARBA00022763"/>
    </source>
</evidence>
<keyword evidence="15" id="KW-0067">ATP-binding</keyword>
<dbReference type="InterPro" id="IPR050534">
    <property type="entry name" value="Coronavir_polyprotein_1ab"/>
</dbReference>
<gene>
    <name evidence="27" type="ORF">LAESUDRAFT_666935</name>
</gene>
<feature type="domain" description="DNA2/NAM7 helicase-like C-terminal" evidence="26">
    <location>
        <begin position="889"/>
        <end position="1105"/>
    </location>
</feature>
<keyword evidence="13" id="KW-0378">Hydrolase</keyword>
<feature type="region of interest" description="Disordered" evidence="23">
    <location>
        <begin position="26"/>
        <end position="86"/>
    </location>
</feature>
<keyword evidence="6" id="KW-0004">4Fe-4S</keyword>
<dbReference type="GO" id="GO:0051539">
    <property type="term" value="F:4 iron, 4 sulfur cluster binding"/>
    <property type="evidence" value="ECO:0007669"/>
    <property type="project" value="UniProtKB-KW"/>
</dbReference>
<dbReference type="GO" id="GO:0004519">
    <property type="term" value="F:endonuclease activity"/>
    <property type="evidence" value="ECO:0007669"/>
    <property type="project" value="UniProtKB-KW"/>
</dbReference>
<dbReference type="InterPro" id="IPR047187">
    <property type="entry name" value="SF1_C_Upf1"/>
</dbReference>
<accession>A0A165B1W3</accession>
<keyword evidence="18" id="KW-0238">DNA-binding</keyword>
<dbReference type="InterPro" id="IPR027417">
    <property type="entry name" value="P-loop_NTPase"/>
</dbReference>
<dbReference type="Pfam" id="PF13087">
    <property type="entry name" value="AAA_12"/>
    <property type="match status" value="1"/>
</dbReference>
<dbReference type="GO" id="GO:0043139">
    <property type="term" value="F:5'-3' DNA helicase activity"/>
    <property type="evidence" value="ECO:0007669"/>
    <property type="project" value="TreeGrafter"/>
</dbReference>
<feature type="region of interest" description="Disordered" evidence="23">
    <location>
        <begin position="99"/>
        <end position="127"/>
    </location>
</feature>
<dbReference type="SUPFAM" id="SSF52540">
    <property type="entry name" value="P-loop containing nucleoside triphosphate hydrolases"/>
    <property type="match status" value="1"/>
</dbReference>
<keyword evidence="10" id="KW-0547">Nucleotide-binding</keyword>
<organism evidence="27 28">
    <name type="scientific">Laetiporus sulphureus 93-53</name>
    <dbReference type="NCBI Taxonomy" id="1314785"/>
    <lineage>
        <taxon>Eukaryota</taxon>
        <taxon>Fungi</taxon>
        <taxon>Dikarya</taxon>
        <taxon>Basidiomycota</taxon>
        <taxon>Agaricomycotina</taxon>
        <taxon>Agaricomycetes</taxon>
        <taxon>Polyporales</taxon>
        <taxon>Laetiporus</taxon>
    </lineage>
</organism>
<dbReference type="GeneID" id="63822309"/>
<dbReference type="InParanoid" id="A0A165B1W3"/>
<keyword evidence="19" id="KW-0234">DNA repair</keyword>
<feature type="compositionally biased region" description="Polar residues" evidence="23">
    <location>
        <begin position="1157"/>
        <end position="1170"/>
    </location>
</feature>
<evidence type="ECO:0000256" key="7">
    <source>
        <dbReference type="ARBA" id="ARBA00022705"/>
    </source>
</evidence>
<keyword evidence="12" id="KW-0227">DNA damage</keyword>
<dbReference type="InterPro" id="IPR011604">
    <property type="entry name" value="PDDEXK-like_dom_sf"/>
</dbReference>
<sequence length="1200" mass="133220">MPALQRSEQEEADFMNKLLLSVDTTNSVTSCSKSAARRTGQTVPHGPSTAKTPSLSSAPLPEHSTGNRSSSTELRTPTKEASAEDVDVAQLLQGAEDWDWDDMNSDFLSPKKDSPKKTAATSGPPRYNPETCTRCVVKEIFEESPHSPFQKILIVDTVTDNQRLSVTLKDDWADTDIRTGDIINIIGDFTESSAQPTPSITISSKQNLLVLQPDLLITATSLSTAPQCRRKPLVSNLVRGSVDVTPSLIWGNLLHEVMQACLTEERWDQKWIEQTIAEIVRKNLGELLRINIGVEQAITEVKARAIGLRSFSEKYIAQKPKPDALLTNTRATQGQTSLLAISQLHDIEEDIWSPTYGIKGKVDASVQALISDSDTSLTDIFGRSATTQSWVMPFEIKTGRPGAGMEHRAQTMLYTLLMAERYCSEVPSGLLYYTRSDEVVRVPAVRNEVRALIVARNEMAAYMMRRIRFHTVKSESKVSVEDGAVADVEDTREVEPFLPPTIDDSWQCGKCYALNTCMLYRKAVENVEDTTSPIADIYALKTSHLTKGQCAFFKHWEALISLEEQDLVRFKKELWTMGAEERERHGRCFANMTLDTTYTVPSTIAAAKSQKESKIHRFTYCFTKSSSLSGSLLNGHISCGDAITISVEPDLLAIARGFIVDLSPHEVVVGVDHELNLDTISARLRSKNAAPEKVAFRIDKDELFGGMGRMRDNLAQLFYLDGDTRRLQLVVDLIPPRFHVHEPPPSQEIQSSLIAHLNDSQKAAMTKVLTAQDYALILGMPGTGKTTVIAAIIRSLVSMGKTVLLASYTHSAVDTILLKLKDVADFGILRLGNLDKIHSDVHDFTLSRRRTATSLEQLEHQIMAPPVVATTCLSIDQSVRNRAARKGGLDVSLFRRLSDAHPNAVVDLTEQYRMNADIMALSNKLIYSDRLRCGSEAVATRSLVVPNRPFLRGLHTASGLPCQRSKGGCWLSRLLDERCKAVFVDTDAVPARDSPVGDLVENQVEARLVYQVAECLIGSGVTEDKIGVLSLYRQQTKLLSYLLQGRPGVEILTADRSQGRDKECILISMVRSNEDGQVGDLMKDWRRMNVSLTRARSKLIIFGSRQTLQNTPLLREFFELMEEKAWILRLPPNAHEMHASSFVEQRPNKRPAEDSLSDISSSAQKENTGSKPLKRGKRPAVGEGILKGRPMLRDLVNATR</sequence>
<dbReference type="EMBL" id="KV427698">
    <property type="protein sequence ID" value="KZT00075.1"/>
    <property type="molecule type" value="Genomic_DNA"/>
</dbReference>
<dbReference type="PANTHER" id="PTHR43788">
    <property type="entry name" value="DNA2/NAM7 HELICASE FAMILY MEMBER"/>
    <property type="match status" value="1"/>
</dbReference>
<dbReference type="InterPro" id="IPR041679">
    <property type="entry name" value="DNA2/NAM7-like_C"/>
</dbReference>
<keyword evidence="9" id="KW-0479">Metal-binding</keyword>
<evidence type="ECO:0000256" key="14">
    <source>
        <dbReference type="ARBA" id="ARBA00022806"/>
    </source>
</evidence>
<dbReference type="InterPro" id="IPR041677">
    <property type="entry name" value="DNA2/NAM7_AAA_11"/>
</dbReference>
<evidence type="ECO:0000256" key="13">
    <source>
        <dbReference type="ARBA" id="ARBA00022801"/>
    </source>
</evidence>
<dbReference type="STRING" id="1314785.A0A165B1W3"/>
<evidence type="ECO:0000256" key="5">
    <source>
        <dbReference type="ARBA" id="ARBA00021516"/>
    </source>
</evidence>
<keyword evidence="17" id="KW-0411">Iron-sulfur</keyword>
<dbReference type="Pfam" id="PF13086">
    <property type="entry name" value="AAA_11"/>
    <property type="match status" value="1"/>
</dbReference>
<evidence type="ECO:0000256" key="3">
    <source>
        <dbReference type="ARBA" id="ARBA00007913"/>
    </source>
</evidence>
<evidence type="ECO:0000313" key="27">
    <source>
        <dbReference type="EMBL" id="KZT00075.1"/>
    </source>
</evidence>
<evidence type="ECO:0000256" key="17">
    <source>
        <dbReference type="ARBA" id="ARBA00023014"/>
    </source>
</evidence>